<accession>A0A8S5TW32</accession>
<dbReference type="EMBL" id="BK015943">
    <property type="protein sequence ID" value="DAF86376.1"/>
    <property type="molecule type" value="Genomic_DNA"/>
</dbReference>
<sequence>MRRYDLSLDKYGISHHRYRELLAACRQYEERRQKIIGLYQPKAIVFDGMPHSSNPGSPTEQAVLQLEKLKEKQRIIEQTAQEADPGQWKEILKNVSAGIKYENLDYYGGKSQFYTVRRKFFYLLDKKY</sequence>
<reference evidence="1" key="1">
    <citation type="journal article" date="2021" name="Proc. Natl. Acad. Sci. U.S.A.">
        <title>A Catalog of Tens of Thousands of Viruses from Human Metagenomes Reveals Hidden Associations with Chronic Diseases.</title>
        <authorList>
            <person name="Tisza M.J."/>
            <person name="Buck C.B."/>
        </authorList>
    </citation>
    <scope>NUCLEOTIDE SEQUENCE</scope>
    <source>
        <strain evidence="1">CtmxA102</strain>
    </source>
</reference>
<protein>
    <submittedName>
        <fullName evidence="1">Uncharacterized protein</fullName>
    </submittedName>
</protein>
<organism evidence="1">
    <name type="scientific">Siphoviridae sp. ctmxA102</name>
    <dbReference type="NCBI Taxonomy" id="2825657"/>
    <lineage>
        <taxon>Viruses</taxon>
        <taxon>Duplodnaviria</taxon>
        <taxon>Heunggongvirae</taxon>
        <taxon>Uroviricota</taxon>
        <taxon>Caudoviricetes</taxon>
    </lineage>
</organism>
<proteinExistence type="predicted"/>
<evidence type="ECO:0000313" key="1">
    <source>
        <dbReference type="EMBL" id="DAF86376.1"/>
    </source>
</evidence>
<name>A0A8S5TW32_9CAUD</name>